<gene>
    <name evidence="2" type="ORF">Ctaglu_39720</name>
</gene>
<dbReference type="InterPro" id="IPR025647">
    <property type="entry name" value="YceG_bac"/>
</dbReference>
<feature type="domain" description="Putative component of 'biosynthetic module'" evidence="1">
    <location>
        <begin position="303"/>
        <end position="566"/>
    </location>
</feature>
<dbReference type="RefSeq" id="WP_125004976.1">
    <property type="nucleotide sequence ID" value="NZ_BHYK01000031.1"/>
</dbReference>
<dbReference type="Proteomes" id="UP000287872">
    <property type="component" value="Unassembled WGS sequence"/>
</dbReference>
<reference evidence="2 3" key="1">
    <citation type="submission" date="2018-11" db="EMBL/GenBank/DDBJ databases">
        <title>Genome sequencing and assembly of Clostridium tagluense strain A121.</title>
        <authorList>
            <person name="Murakami T."/>
            <person name="Segawa T."/>
            <person name="Shcherbakova V.A."/>
            <person name="Mori H."/>
            <person name="Yoshimura Y."/>
        </authorList>
    </citation>
    <scope>NUCLEOTIDE SEQUENCE [LARGE SCALE GENOMIC DNA]</scope>
    <source>
        <strain evidence="2 3">A121</strain>
    </source>
</reference>
<proteinExistence type="predicted"/>
<name>A0A401US12_9CLOT</name>
<dbReference type="Pfam" id="PF14266">
    <property type="entry name" value="YceG_bac"/>
    <property type="match status" value="3"/>
</dbReference>
<protein>
    <recommendedName>
        <fullName evidence="1">Putative component of 'biosynthetic module' domain-containing protein</fullName>
    </recommendedName>
</protein>
<evidence type="ECO:0000313" key="2">
    <source>
        <dbReference type="EMBL" id="GCD12349.1"/>
    </source>
</evidence>
<accession>A0A401US12</accession>
<evidence type="ECO:0000313" key="3">
    <source>
        <dbReference type="Proteomes" id="UP000287872"/>
    </source>
</evidence>
<dbReference type="AlphaFoldDB" id="A0A401US12"/>
<keyword evidence="3" id="KW-1185">Reference proteome</keyword>
<organism evidence="2 3">
    <name type="scientific">Clostridium tagluense</name>
    <dbReference type="NCBI Taxonomy" id="360422"/>
    <lineage>
        <taxon>Bacteria</taxon>
        <taxon>Bacillati</taxon>
        <taxon>Bacillota</taxon>
        <taxon>Clostridia</taxon>
        <taxon>Eubacteriales</taxon>
        <taxon>Clostridiaceae</taxon>
        <taxon>Clostridium</taxon>
    </lineage>
</organism>
<sequence>MINTRKQISTSILEAQDLFQDIFVPVNKRQGFIKSKSPNIPIYFYRYIGIIENSELYYENLHKLNNTLTSLGDLYINFTSGIPVKILSTSITEIPWTGLLGSDSTERNTLINILKTKGLFPEFNNNFFNDYIQNSFDETLALYLANEPNTTETVMKNFAIKLLGWTLDFAPKLFHSSNYNSRLETDIINPKVLFYGDIRKHEVYFLILLSKLSCDVIYINSMSDIEFSKIDKLNIHSKLIKLPKTQPLIDLNLKTTHNFKETIVDDTRNLKETVIKIEQPVIENRNLPSDIIFKDSINTLLKSSMNIFNDLILPVNKRIGFIGGSVPFIPVYFYRYIGIKENEDDYYNDLFRLDKSLSMFTGLYLKFTDSIPIRTAAKLITSTLNIWQHVDPFDASLTTKIATLLMEHKVFPTNNNTLNCSMANSFSYILDLYCKEEKNLNLSKVKNFSLKLLSWVHDFVPTLVKNFHFQDTSTDEIINPKIIYYGEIKKHELLFLIFLSKLGCDVLYINSLSDSFLDLTEYSDTFSKCFELPYKADLKAFPKEEKLIRKETIAASASRELSNSLYTDGDGFYRPWQFEEYKTQPVTLNTTFHEFKLLWNEPSSLRTGFRVENNTVYMPNLFAKISGVPNDLTLYWKDFFHLKSADNTLFIPGIPFTNITYSKTDLYSLAFVFDNNGFVDEKKLLTHSCYKFSYLKTSLQHIILEKINYFLKTDMLKKAIDKEFKLKILMTILNADKNILQLIQQYDYPSKIPKLLIYDNNESIFSDEDCIMLCFLNLFGFDIGILTPTGYNNIEGKIQEKFYDTHRLEEVNFNLPLPDFNDEKKYTKEKGKSFFSNIFNFK</sequence>
<feature type="domain" description="Putative component of 'biosynthetic module'" evidence="1">
    <location>
        <begin position="15"/>
        <end position="262"/>
    </location>
</feature>
<dbReference type="EMBL" id="BHYK01000031">
    <property type="protein sequence ID" value="GCD12349.1"/>
    <property type="molecule type" value="Genomic_DNA"/>
</dbReference>
<dbReference type="OrthoDB" id="2421008at2"/>
<comment type="caution">
    <text evidence="2">The sequence shown here is derived from an EMBL/GenBank/DDBJ whole genome shotgun (WGS) entry which is preliminary data.</text>
</comment>
<evidence type="ECO:0000259" key="1">
    <source>
        <dbReference type="Pfam" id="PF14266"/>
    </source>
</evidence>
<feature type="domain" description="Putative component of 'biosynthetic module'" evidence="1">
    <location>
        <begin position="590"/>
        <end position="828"/>
    </location>
</feature>